<protein>
    <submittedName>
        <fullName evidence="2 4">Uncharacterized protein</fullName>
    </submittedName>
</protein>
<dbReference type="WBParaSite" id="ASIM_0001747701-mRNA-1">
    <property type="protein sequence ID" value="ASIM_0001747701-mRNA-1"/>
    <property type="gene ID" value="ASIM_0001747701"/>
</dbReference>
<feature type="transmembrane region" description="Helical" evidence="1">
    <location>
        <begin position="350"/>
        <end position="370"/>
    </location>
</feature>
<keyword evidence="3" id="KW-1185">Reference proteome</keyword>
<dbReference type="OrthoDB" id="5917548at2759"/>
<keyword evidence="1" id="KW-0812">Transmembrane</keyword>
<evidence type="ECO:0000313" key="2">
    <source>
        <dbReference type="EMBL" id="VDK58949.1"/>
    </source>
</evidence>
<reference evidence="2 3" key="2">
    <citation type="submission" date="2018-11" db="EMBL/GenBank/DDBJ databases">
        <authorList>
            <consortium name="Pathogen Informatics"/>
        </authorList>
    </citation>
    <scope>NUCLEOTIDE SEQUENCE [LARGE SCALE GENOMIC DNA]</scope>
</reference>
<feature type="transmembrane region" description="Helical" evidence="1">
    <location>
        <begin position="295"/>
        <end position="315"/>
    </location>
</feature>
<sequence>MPGARVYRYRMFDLVTDRKTPSFGRGDNTSLSNFFSMAFDLIDSINLNVTKTDNDDKNFKILSPRIAPILPERTKKRHHLLSPSILPLYSDDSADSIAPLPEVLKATGISEKDRDAILEMVMDISGAKRSVEGVMEILKGMNFVGFESEVLEATERLTKLFKNLEKSFNKWQRKDMKQRGFTFLERNQLQKLFREHGIKNGRDVNFDLDSYSKLSKSDREESLWQTIERIAYNRSVVDSTSNTIVANDNNNNNSISNGNNVVICNGYDVNGNGSNCQNRVRTKRQTEISVLQPTVLSPFMFTPVTGLTVLGPTVLSPSIFSVLLVNPSVVSPYVMSPAFILPFILSPYLLSPYVLSPIFAAPFVLSPYFLSPNVLNPYIFSPLILSPMVLAPDVISPQAFGGAILSPSVLSPSVLTETVLMASVLSPSFLS</sequence>
<evidence type="ECO:0000313" key="3">
    <source>
        <dbReference type="Proteomes" id="UP000267096"/>
    </source>
</evidence>
<dbReference type="PANTHER" id="PTHR21523:SF44">
    <property type="entry name" value="MLT-TEN (MLT-10) RELATED"/>
    <property type="match status" value="1"/>
</dbReference>
<proteinExistence type="predicted"/>
<accession>A0A0M3K935</accession>
<dbReference type="Proteomes" id="UP000267096">
    <property type="component" value="Unassembled WGS sequence"/>
</dbReference>
<dbReference type="InterPro" id="IPR006954">
    <property type="entry name" value="Mlt-10-like"/>
</dbReference>
<dbReference type="PANTHER" id="PTHR21523">
    <property type="match status" value="1"/>
</dbReference>
<dbReference type="Pfam" id="PF04870">
    <property type="entry name" value="Moulting_cycle"/>
    <property type="match status" value="1"/>
</dbReference>
<reference evidence="4" key="1">
    <citation type="submission" date="2017-02" db="UniProtKB">
        <authorList>
            <consortium name="WormBaseParasite"/>
        </authorList>
    </citation>
    <scope>IDENTIFICATION</scope>
</reference>
<evidence type="ECO:0000313" key="4">
    <source>
        <dbReference type="WBParaSite" id="ASIM_0001747701-mRNA-1"/>
    </source>
</evidence>
<name>A0A0M3K935_ANISI</name>
<keyword evidence="1" id="KW-0472">Membrane</keyword>
<dbReference type="EMBL" id="UYRR01033512">
    <property type="protein sequence ID" value="VDK58949.1"/>
    <property type="molecule type" value="Genomic_DNA"/>
</dbReference>
<evidence type="ECO:0000256" key="1">
    <source>
        <dbReference type="SAM" id="Phobius"/>
    </source>
</evidence>
<gene>
    <name evidence="2" type="ORF">ASIM_LOCUS16883</name>
</gene>
<organism evidence="4">
    <name type="scientific">Anisakis simplex</name>
    <name type="common">Herring worm</name>
    <dbReference type="NCBI Taxonomy" id="6269"/>
    <lineage>
        <taxon>Eukaryota</taxon>
        <taxon>Metazoa</taxon>
        <taxon>Ecdysozoa</taxon>
        <taxon>Nematoda</taxon>
        <taxon>Chromadorea</taxon>
        <taxon>Rhabditida</taxon>
        <taxon>Spirurina</taxon>
        <taxon>Ascaridomorpha</taxon>
        <taxon>Ascaridoidea</taxon>
        <taxon>Anisakidae</taxon>
        <taxon>Anisakis</taxon>
        <taxon>Anisakis simplex complex</taxon>
    </lineage>
</organism>
<keyword evidence="1" id="KW-1133">Transmembrane helix</keyword>
<dbReference type="AlphaFoldDB" id="A0A0M3K935"/>